<name>A0AA86UZV1_9EUKA</name>
<dbReference type="AlphaFoldDB" id="A0AA86UZV1"/>
<feature type="transmembrane region" description="Helical" evidence="1">
    <location>
        <begin position="427"/>
        <end position="447"/>
    </location>
</feature>
<feature type="transmembrane region" description="Helical" evidence="1">
    <location>
        <begin position="618"/>
        <end position="638"/>
    </location>
</feature>
<dbReference type="EMBL" id="CAXDID020000017">
    <property type="protein sequence ID" value="CAL5984921.1"/>
    <property type="molecule type" value="Genomic_DNA"/>
</dbReference>
<evidence type="ECO:0000313" key="4">
    <source>
        <dbReference type="Proteomes" id="UP001642409"/>
    </source>
</evidence>
<feature type="transmembrane region" description="Helical" evidence="1">
    <location>
        <begin position="774"/>
        <end position="794"/>
    </location>
</feature>
<feature type="transmembrane region" description="Helical" evidence="1">
    <location>
        <begin position="491"/>
        <end position="513"/>
    </location>
</feature>
<reference evidence="2" key="1">
    <citation type="submission" date="2023-06" db="EMBL/GenBank/DDBJ databases">
        <authorList>
            <person name="Kurt Z."/>
        </authorList>
    </citation>
    <scope>NUCLEOTIDE SEQUENCE</scope>
</reference>
<dbReference type="Proteomes" id="UP001642409">
    <property type="component" value="Unassembled WGS sequence"/>
</dbReference>
<gene>
    <name evidence="2" type="ORF">HINF_LOCUS66615</name>
    <name evidence="3" type="ORF">HINF_LOCUS8382</name>
</gene>
<feature type="transmembrane region" description="Helical" evidence="1">
    <location>
        <begin position="251"/>
        <end position="272"/>
    </location>
</feature>
<evidence type="ECO:0000313" key="3">
    <source>
        <dbReference type="EMBL" id="CAL5984921.1"/>
    </source>
</evidence>
<evidence type="ECO:0000313" key="2">
    <source>
        <dbReference type="EMBL" id="CAI9978970.1"/>
    </source>
</evidence>
<feature type="transmembrane region" description="Helical" evidence="1">
    <location>
        <begin position="549"/>
        <end position="566"/>
    </location>
</feature>
<evidence type="ECO:0000256" key="1">
    <source>
        <dbReference type="SAM" id="Phobius"/>
    </source>
</evidence>
<feature type="transmembrane region" description="Helical" evidence="1">
    <location>
        <begin position="370"/>
        <end position="392"/>
    </location>
</feature>
<feature type="transmembrane region" description="Helical" evidence="1">
    <location>
        <begin position="343"/>
        <end position="364"/>
    </location>
</feature>
<protein>
    <submittedName>
        <fullName evidence="2">Uncharacterized protein</fullName>
    </submittedName>
</protein>
<keyword evidence="1" id="KW-1133">Transmembrane helix</keyword>
<feature type="transmembrane region" description="Helical" evidence="1">
    <location>
        <begin position="644"/>
        <end position="661"/>
    </location>
</feature>
<proteinExistence type="predicted"/>
<accession>A0AA86UZV1</accession>
<feature type="transmembrane region" description="Helical" evidence="1">
    <location>
        <begin position="227"/>
        <end position="246"/>
    </location>
</feature>
<reference evidence="3 4" key="2">
    <citation type="submission" date="2024-07" db="EMBL/GenBank/DDBJ databases">
        <authorList>
            <person name="Akdeniz Z."/>
        </authorList>
    </citation>
    <scope>NUCLEOTIDE SEQUENCE [LARGE SCALE GENOMIC DNA]</scope>
</reference>
<feature type="transmembrane region" description="Helical" evidence="1">
    <location>
        <begin position="519"/>
        <end position="537"/>
    </location>
</feature>
<feature type="transmembrane region" description="Helical" evidence="1">
    <location>
        <begin position="306"/>
        <end position="331"/>
    </location>
</feature>
<organism evidence="2">
    <name type="scientific">Hexamita inflata</name>
    <dbReference type="NCBI Taxonomy" id="28002"/>
    <lineage>
        <taxon>Eukaryota</taxon>
        <taxon>Metamonada</taxon>
        <taxon>Diplomonadida</taxon>
        <taxon>Hexamitidae</taxon>
        <taxon>Hexamitinae</taxon>
        <taxon>Hexamita</taxon>
    </lineage>
</organism>
<sequence>MSQDSDIDKIVAGKYYFRTAMQFSDLSTNYSSLCIGVNKETCTVYFTPFNANFTDDVYVFHSKSDVSGNNNSYFNIQFNLDQIANPNVENTFVNTCIQFTSKQNRTLNFKTVANKQFSSIFISMSSEIIVDGTELYETGFICSDSITFVPITLLNEGDKHIKQLCSDWSKATDSQYIYDQIAETCENVIFVGSYVKYLIILTLSYVMIYQVAWVVMEKLYYFPKKMIVKGVILLSGLILTIILVCVDNSVLYVLSIFVFLFWLVYQIVQLLINYEFAKDEHGRNIYQFLFTFKKNERSPTTVFEVFIMWILTCFMQVAHAILLVTDIVQLLQFMKIDITDIKFSFVISPAIALCNSANTILAYFPYGNYTVPIVMFIISSVTQTFTKSAYLYNLLEKWFDEREEFNKLSAHLPLELRPKVKVNWKNFLVKILLNAFSFYQNYTQMLIGNAIFNLFYTVSAGGLRSSITAESVFIMFVVSSYLYGICKYEMFIQFISGFYVLVYQTCINLCIIFIRFSQFVASCVMFILTFPFFVLLDKTGGSYTQMGRFTFYTIFLIISQVFFMVLEIANYVLYPLLLNFSDFLPPCDFLMFTLGIIKQQKYIKKDLRKIFNESTIDSILRSLVCIVSFLLLALFSIMQQDMTVFAHCCIYSLVFFLLPLLKYQYQWQENLQFYFNYRNGTPSKTATLYSEATQAFNFLAEKLLTHKLTHNGNIYLEKINANYEHKEEHFENYLVNQMNNCFGYVPIIGPVMGIVSSFLNEPSVTRSGCIELQLAYFLNWIHFLAVVIAVFIEIYVPGPYYLICISVYFILTAVDAFDAASELIPGLSRVNLMQIFPKLKKWVDEQHLRALLESEKVSTISKSHSSRDKMKISSLRSENFIKEHDNK</sequence>
<keyword evidence="1" id="KW-0472">Membrane</keyword>
<dbReference type="EMBL" id="CATOUU010001186">
    <property type="protein sequence ID" value="CAI9978970.1"/>
    <property type="molecule type" value="Genomic_DNA"/>
</dbReference>
<feature type="transmembrane region" description="Helical" evidence="1">
    <location>
        <begin position="197"/>
        <end position="215"/>
    </location>
</feature>
<comment type="caution">
    <text evidence="2">The sequence shown here is derived from an EMBL/GenBank/DDBJ whole genome shotgun (WGS) entry which is preliminary data.</text>
</comment>
<feature type="transmembrane region" description="Helical" evidence="1">
    <location>
        <begin position="467"/>
        <end position="484"/>
    </location>
</feature>
<keyword evidence="4" id="KW-1185">Reference proteome</keyword>
<keyword evidence="1" id="KW-0812">Transmembrane</keyword>
<feature type="transmembrane region" description="Helical" evidence="1">
    <location>
        <begin position="572"/>
        <end position="597"/>
    </location>
</feature>